<sequence length="122" mass="13708">MTEERDETFVQLMAALMEEYGVNESEISRAIGVHASTVYKWTSGERGGQRGPRPEALRKLAAAYPKFSEDRIFAAVGRQAPGNLDEDAEARLLAYYRELTAEQQEMLEVQARAVAERNRTGQ</sequence>
<dbReference type="InterPro" id="IPR010982">
    <property type="entry name" value="Lambda_DNA-bd_dom_sf"/>
</dbReference>
<dbReference type="Gene3D" id="1.10.260.40">
    <property type="entry name" value="lambda repressor-like DNA-binding domains"/>
    <property type="match status" value="1"/>
</dbReference>
<evidence type="ECO:0000313" key="2">
    <source>
        <dbReference type="EMBL" id="MEE4545268.1"/>
    </source>
</evidence>
<proteinExistence type="predicted"/>
<reference evidence="2 3" key="1">
    <citation type="submission" date="2023-12" db="EMBL/GenBank/DDBJ databases">
        <title>Streptomyces sp. V4-01.</title>
        <authorList>
            <person name="Somphong A."/>
            <person name="Phongsopitanun W."/>
        </authorList>
    </citation>
    <scope>NUCLEOTIDE SEQUENCE [LARGE SCALE GENOMIC DNA]</scope>
    <source>
        <strain evidence="2 3">V4-01</strain>
    </source>
</reference>
<dbReference type="Pfam" id="PF01381">
    <property type="entry name" value="HTH_3"/>
    <property type="match status" value="1"/>
</dbReference>
<accession>A0ABU7PHG4</accession>
<evidence type="ECO:0000259" key="1">
    <source>
        <dbReference type="PROSITE" id="PS50943"/>
    </source>
</evidence>
<dbReference type="Proteomes" id="UP001344658">
    <property type="component" value="Unassembled WGS sequence"/>
</dbReference>
<feature type="domain" description="HTH cro/C1-type" evidence="1">
    <location>
        <begin position="13"/>
        <end position="72"/>
    </location>
</feature>
<evidence type="ECO:0000313" key="3">
    <source>
        <dbReference type="Proteomes" id="UP001344658"/>
    </source>
</evidence>
<dbReference type="SMART" id="SM00530">
    <property type="entry name" value="HTH_XRE"/>
    <property type="match status" value="1"/>
</dbReference>
<keyword evidence="3" id="KW-1185">Reference proteome</keyword>
<dbReference type="SUPFAM" id="SSF47413">
    <property type="entry name" value="lambda repressor-like DNA-binding domains"/>
    <property type="match status" value="1"/>
</dbReference>
<dbReference type="CDD" id="cd00093">
    <property type="entry name" value="HTH_XRE"/>
    <property type="match status" value="1"/>
</dbReference>
<dbReference type="PROSITE" id="PS50943">
    <property type="entry name" value="HTH_CROC1"/>
    <property type="match status" value="1"/>
</dbReference>
<dbReference type="RefSeq" id="WP_330798731.1">
    <property type="nucleotide sequence ID" value="NZ_JAZEWV010000027.1"/>
</dbReference>
<name>A0ABU7PHG4_9ACTN</name>
<organism evidence="2 3">
    <name type="scientific">Actinacidiphila polyblastidii</name>
    <dbReference type="NCBI Taxonomy" id="3110430"/>
    <lineage>
        <taxon>Bacteria</taxon>
        <taxon>Bacillati</taxon>
        <taxon>Actinomycetota</taxon>
        <taxon>Actinomycetes</taxon>
        <taxon>Kitasatosporales</taxon>
        <taxon>Streptomycetaceae</taxon>
        <taxon>Actinacidiphila</taxon>
    </lineage>
</organism>
<gene>
    <name evidence="2" type="ORF">V2S66_25275</name>
</gene>
<protein>
    <submittedName>
        <fullName evidence="2">Helix-turn-helix transcriptional regulator</fullName>
    </submittedName>
</protein>
<dbReference type="InterPro" id="IPR001387">
    <property type="entry name" value="Cro/C1-type_HTH"/>
</dbReference>
<comment type="caution">
    <text evidence="2">The sequence shown here is derived from an EMBL/GenBank/DDBJ whole genome shotgun (WGS) entry which is preliminary data.</text>
</comment>
<dbReference type="EMBL" id="JAZEWV010000027">
    <property type="protein sequence ID" value="MEE4545268.1"/>
    <property type="molecule type" value="Genomic_DNA"/>
</dbReference>